<dbReference type="PANTHER" id="PTHR48111">
    <property type="entry name" value="REGULATOR OF RPOS"/>
    <property type="match status" value="1"/>
</dbReference>
<dbReference type="Pfam" id="PF00990">
    <property type="entry name" value="GGDEF"/>
    <property type="match status" value="1"/>
</dbReference>
<dbReference type="GO" id="GO:0000156">
    <property type="term" value="F:phosphorelay response regulator activity"/>
    <property type="evidence" value="ECO:0007669"/>
    <property type="project" value="TreeGrafter"/>
</dbReference>
<dbReference type="Pfam" id="PF00072">
    <property type="entry name" value="Response_reg"/>
    <property type="match status" value="2"/>
</dbReference>
<dbReference type="Gene3D" id="3.40.50.2300">
    <property type="match status" value="3"/>
</dbReference>
<dbReference type="SMART" id="SM00448">
    <property type="entry name" value="REC"/>
    <property type="match status" value="3"/>
</dbReference>
<dbReference type="SMART" id="SM00862">
    <property type="entry name" value="Trans_reg_C"/>
    <property type="match status" value="1"/>
</dbReference>
<dbReference type="RefSeq" id="WP_194027549.1">
    <property type="nucleotide sequence ID" value="NZ_JADEWZ010000001.1"/>
</dbReference>
<dbReference type="GO" id="GO:0032993">
    <property type="term" value="C:protein-DNA complex"/>
    <property type="evidence" value="ECO:0007669"/>
    <property type="project" value="TreeGrafter"/>
</dbReference>
<dbReference type="SUPFAM" id="SSF52172">
    <property type="entry name" value="CheY-like"/>
    <property type="match status" value="3"/>
</dbReference>
<evidence type="ECO:0000313" key="11">
    <source>
        <dbReference type="EMBL" id="MBE9114475.1"/>
    </source>
</evidence>
<dbReference type="InterPro" id="IPR039420">
    <property type="entry name" value="WalR-like"/>
</dbReference>
<evidence type="ECO:0000259" key="10">
    <source>
        <dbReference type="PROSITE" id="PS51755"/>
    </source>
</evidence>
<dbReference type="SMART" id="SM00267">
    <property type="entry name" value="GGDEF"/>
    <property type="match status" value="1"/>
</dbReference>
<dbReference type="InterPro" id="IPR043128">
    <property type="entry name" value="Rev_trsase/Diguanyl_cyclase"/>
</dbReference>
<feature type="modified residue" description="4-aspartylphosphate" evidence="6">
    <location>
        <position position="402"/>
    </location>
</feature>
<dbReference type="Proteomes" id="UP000654482">
    <property type="component" value="Unassembled WGS sequence"/>
</dbReference>
<evidence type="ECO:0000313" key="12">
    <source>
        <dbReference type="Proteomes" id="UP000654482"/>
    </source>
</evidence>
<dbReference type="InterPro" id="IPR008207">
    <property type="entry name" value="Sig_transdc_His_kin_Hpt_dom"/>
</dbReference>
<dbReference type="InterPro" id="IPR000160">
    <property type="entry name" value="GGDEF_dom"/>
</dbReference>
<dbReference type="Pfam" id="PF01627">
    <property type="entry name" value="Hpt"/>
    <property type="match status" value="1"/>
</dbReference>
<dbReference type="PANTHER" id="PTHR48111:SF15">
    <property type="entry name" value="OMPR SUBFAMILY"/>
    <property type="match status" value="1"/>
</dbReference>
<accession>A0A8J7B7M4</accession>
<dbReference type="NCBIfam" id="TIGR00254">
    <property type="entry name" value="GGDEF"/>
    <property type="match status" value="1"/>
</dbReference>
<dbReference type="AlphaFoldDB" id="A0A8J7B7M4"/>
<keyword evidence="5" id="KW-0804">Transcription</keyword>
<evidence type="ECO:0000256" key="1">
    <source>
        <dbReference type="ARBA" id="ARBA00022553"/>
    </source>
</evidence>
<sequence length="769" mass="86023">MRILIVEDDELVAQMLDRVLSEQHYTVDIAADGQAGWELVEACTYDLILLDVVLPRLDGIAFCQQLRSRGLSVPILLLTAQDNSTYKVEGLDAGADDYVTKPFDTQELLARVRALLRRGSTELPPILTWGNLKLDPSNCEVTHNHQGIPLTPKEYSLLELFLRNRHRIFSRGEILDRLWSLETFPGEDTVTSHIKGLRMKLKAANLLEDPIETIYGMGYRLKPPVTPMPQSKKTAHKANGKLEAIWQRVQEKSQTRLATIQRATQALSENHWDEDLRDAAAIAAHQLAGSLGVFNLDEGSRLAKEIERLLQGKKPIDRQQKQTLQTTVANLHACLQKAHPTDFSQPSTPKRPVLSIVTAESDRARVWMREAENWGLQGAIAENTTVVREGLNTNRPDGVLLDLSKGSASDSDLSLLEELNACKPPIPALVLTHQDSLRDRVKVARAGGRFFVENSLSPAQLLETVAQAIQRASRGTEATVMVVDDDLQILTTLAALLKPWGLKVVTLESPLDFLPVLEATAPDLLILDIEMPQVNGLELCQVARNDSRWAGLPILFLTAHTDAKIMKRVFEVGADDYVSKPIVEPELVTRILNRLERSRLLRNRSEIDPLTNLANRRKFSSTFNPLLQRAERYRQPCCLALLDVDGLDRINNQYGYSTGDRVLVRLGQLLQQLFPKEEIVARWGGAVFAVGMYGMTCQEGNRRVAELLDLLRRESFLPAQETPLAVTFSAGLVEYPRDGKDRSHLYRAAIQLLERAKIEGGERILAKDL</sequence>
<feature type="domain" description="Response regulatory" evidence="8">
    <location>
        <begin position="353"/>
        <end position="469"/>
    </location>
</feature>
<proteinExistence type="predicted"/>
<dbReference type="InterPro" id="IPR036641">
    <property type="entry name" value="HPT_dom_sf"/>
</dbReference>
<dbReference type="EMBL" id="JADEWZ010000001">
    <property type="protein sequence ID" value="MBE9114475.1"/>
    <property type="molecule type" value="Genomic_DNA"/>
</dbReference>
<dbReference type="PROSITE" id="PS51755">
    <property type="entry name" value="OMPR_PHOB"/>
    <property type="match status" value="1"/>
</dbReference>
<dbReference type="InterPro" id="IPR001789">
    <property type="entry name" value="Sig_transdc_resp-reg_receiver"/>
</dbReference>
<evidence type="ECO:0000256" key="3">
    <source>
        <dbReference type="ARBA" id="ARBA00023015"/>
    </source>
</evidence>
<dbReference type="GO" id="GO:0005829">
    <property type="term" value="C:cytosol"/>
    <property type="evidence" value="ECO:0007669"/>
    <property type="project" value="TreeGrafter"/>
</dbReference>
<dbReference type="Gene3D" id="3.30.70.270">
    <property type="match status" value="1"/>
</dbReference>
<evidence type="ECO:0000256" key="7">
    <source>
        <dbReference type="PROSITE-ProRule" id="PRU01091"/>
    </source>
</evidence>
<dbReference type="CDD" id="cd00156">
    <property type="entry name" value="REC"/>
    <property type="match status" value="1"/>
</dbReference>
<keyword evidence="1 6" id="KW-0597">Phosphoprotein</keyword>
<evidence type="ECO:0000256" key="5">
    <source>
        <dbReference type="ARBA" id="ARBA00023163"/>
    </source>
</evidence>
<dbReference type="Pfam" id="PF00486">
    <property type="entry name" value="Trans_reg_C"/>
    <property type="match status" value="1"/>
</dbReference>
<dbReference type="Gene3D" id="1.20.120.160">
    <property type="entry name" value="HPT domain"/>
    <property type="match status" value="1"/>
</dbReference>
<dbReference type="SUPFAM" id="SSF55073">
    <property type="entry name" value="Nucleotide cyclase"/>
    <property type="match status" value="1"/>
</dbReference>
<dbReference type="CDD" id="cd00383">
    <property type="entry name" value="trans_reg_C"/>
    <property type="match status" value="1"/>
</dbReference>
<comment type="caution">
    <text evidence="11">The sequence shown here is derived from an EMBL/GenBank/DDBJ whole genome shotgun (WGS) entry which is preliminary data.</text>
</comment>
<name>A0A8J7B7M4_9CYAN</name>
<dbReference type="InterPro" id="IPR011006">
    <property type="entry name" value="CheY-like_superfamily"/>
</dbReference>
<feature type="modified residue" description="4-aspartylphosphate" evidence="6">
    <location>
        <position position="51"/>
    </location>
</feature>
<dbReference type="PROSITE" id="PS50887">
    <property type="entry name" value="GGDEF"/>
    <property type="match status" value="1"/>
</dbReference>
<reference evidence="11" key="1">
    <citation type="submission" date="2020-10" db="EMBL/GenBank/DDBJ databases">
        <authorList>
            <person name="Castelo-Branco R."/>
            <person name="Eusebio N."/>
            <person name="Adriana R."/>
            <person name="Vieira A."/>
            <person name="Brugerolle De Fraissinette N."/>
            <person name="Rezende De Castro R."/>
            <person name="Schneider M.P."/>
            <person name="Vasconcelos V."/>
            <person name="Leao P.N."/>
        </authorList>
    </citation>
    <scope>NUCLEOTIDE SEQUENCE</scope>
    <source>
        <strain evidence="11">LEGE 07157</strain>
    </source>
</reference>
<dbReference type="InterPro" id="IPR036388">
    <property type="entry name" value="WH-like_DNA-bd_sf"/>
</dbReference>
<keyword evidence="2" id="KW-0902">Two-component regulatory system</keyword>
<keyword evidence="12" id="KW-1185">Reference proteome</keyword>
<dbReference type="CDD" id="cd01949">
    <property type="entry name" value="GGDEF"/>
    <property type="match status" value="1"/>
</dbReference>
<keyword evidence="4 7" id="KW-0238">DNA-binding</keyword>
<feature type="domain" description="GGDEF" evidence="9">
    <location>
        <begin position="635"/>
        <end position="769"/>
    </location>
</feature>
<dbReference type="FunFam" id="3.40.50.2300:FF:000002">
    <property type="entry name" value="DNA-binding response regulator PhoP"/>
    <property type="match status" value="1"/>
</dbReference>
<feature type="domain" description="OmpR/PhoB-type" evidence="10">
    <location>
        <begin position="124"/>
        <end position="223"/>
    </location>
</feature>
<dbReference type="SUPFAM" id="SSF47226">
    <property type="entry name" value="Histidine-containing phosphotransfer domain, HPT domain"/>
    <property type="match status" value="1"/>
</dbReference>
<evidence type="ECO:0000256" key="6">
    <source>
        <dbReference type="PROSITE-ProRule" id="PRU00169"/>
    </source>
</evidence>
<dbReference type="InterPro" id="IPR001867">
    <property type="entry name" value="OmpR/PhoB-type_DNA-bd"/>
</dbReference>
<feature type="DNA-binding region" description="OmpR/PhoB-type" evidence="7">
    <location>
        <begin position="124"/>
        <end position="223"/>
    </location>
</feature>
<feature type="domain" description="Response regulatory" evidence="8">
    <location>
        <begin position="479"/>
        <end position="595"/>
    </location>
</feature>
<evidence type="ECO:0000256" key="2">
    <source>
        <dbReference type="ARBA" id="ARBA00023012"/>
    </source>
</evidence>
<dbReference type="InterPro" id="IPR029787">
    <property type="entry name" value="Nucleotide_cyclase"/>
</dbReference>
<evidence type="ECO:0000259" key="9">
    <source>
        <dbReference type="PROSITE" id="PS50887"/>
    </source>
</evidence>
<dbReference type="GO" id="GO:0000976">
    <property type="term" value="F:transcription cis-regulatory region binding"/>
    <property type="evidence" value="ECO:0007669"/>
    <property type="project" value="TreeGrafter"/>
</dbReference>
<dbReference type="Gene3D" id="1.10.10.10">
    <property type="entry name" value="Winged helix-like DNA-binding domain superfamily/Winged helix DNA-binding domain"/>
    <property type="match status" value="1"/>
</dbReference>
<gene>
    <name evidence="11" type="ORF">IQ249_01070</name>
</gene>
<organism evidence="11 12">
    <name type="scientific">Lusitaniella coriacea LEGE 07157</name>
    <dbReference type="NCBI Taxonomy" id="945747"/>
    <lineage>
        <taxon>Bacteria</taxon>
        <taxon>Bacillati</taxon>
        <taxon>Cyanobacteriota</taxon>
        <taxon>Cyanophyceae</taxon>
        <taxon>Spirulinales</taxon>
        <taxon>Lusitaniellaceae</taxon>
        <taxon>Lusitaniella</taxon>
    </lineage>
</organism>
<feature type="domain" description="Response regulatory" evidence="8">
    <location>
        <begin position="2"/>
        <end position="116"/>
    </location>
</feature>
<keyword evidence="3" id="KW-0805">Transcription regulation</keyword>
<evidence type="ECO:0000259" key="8">
    <source>
        <dbReference type="PROSITE" id="PS50110"/>
    </source>
</evidence>
<feature type="modified residue" description="4-aspartylphosphate" evidence="6">
    <location>
        <position position="528"/>
    </location>
</feature>
<dbReference type="GO" id="GO:0006355">
    <property type="term" value="P:regulation of DNA-templated transcription"/>
    <property type="evidence" value="ECO:0007669"/>
    <property type="project" value="InterPro"/>
</dbReference>
<protein>
    <submittedName>
        <fullName evidence="11">Response regulator</fullName>
    </submittedName>
</protein>
<dbReference type="PROSITE" id="PS50110">
    <property type="entry name" value="RESPONSE_REGULATORY"/>
    <property type="match status" value="3"/>
</dbReference>
<evidence type="ECO:0000256" key="4">
    <source>
        <dbReference type="ARBA" id="ARBA00023125"/>
    </source>
</evidence>